<dbReference type="InterPro" id="IPR002804">
    <property type="entry name" value="Archease"/>
</dbReference>
<dbReference type="FunFam" id="3.55.10.10:FF:000001">
    <property type="entry name" value="protein archease isoform X1"/>
    <property type="match status" value="1"/>
</dbReference>
<evidence type="ECO:0000256" key="4">
    <source>
        <dbReference type="ARBA" id="ARBA00022837"/>
    </source>
</evidence>
<dbReference type="GO" id="GO:0046872">
    <property type="term" value="F:metal ion binding"/>
    <property type="evidence" value="ECO:0007669"/>
    <property type="project" value="UniProtKB-KW"/>
</dbReference>
<dbReference type="InterPro" id="IPR036820">
    <property type="entry name" value="Archease_dom_sf"/>
</dbReference>
<dbReference type="Gene3D" id="3.55.10.10">
    <property type="entry name" value="Archease domain"/>
    <property type="match status" value="1"/>
</dbReference>
<evidence type="ECO:0000313" key="6">
    <source>
        <dbReference type="Proteomes" id="UP000035681"/>
    </source>
</evidence>
<dbReference type="GO" id="GO:0072669">
    <property type="term" value="C:tRNA-splicing ligase complex"/>
    <property type="evidence" value="ECO:0007669"/>
    <property type="project" value="TreeGrafter"/>
</dbReference>
<keyword evidence="3" id="KW-0479">Metal-binding</keyword>
<dbReference type="STRING" id="6248.A0A0K0EEH4"/>
<dbReference type="SUPFAM" id="SSF69819">
    <property type="entry name" value="MTH1598-like"/>
    <property type="match status" value="1"/>
</dbReference>
<evidence type="ECO:0000259" key="5">
    <source>
        <dbReference type="Pfam" id="PF01951"/>
    </source>
</evidence>
<feature type="domain" description="Archease" evidence="5">
    <location>
        <begin position="22"/>
        <end position="160"/>
    </location>
</feature>
<evidence type="ECO:0000256" key="2">
    <source>
        <dbReference type="ARBA" id="ARBA00022694"/>
    </source>
</evidence>
<evidence type="ECO:0000256" key="1">
    <source>
        <dbReference type="ARBA" id="ARBA00007963"/>
    </source>
</evidence>
<organism evidence="7">
    <name type="scientific">Strongyloides stercoralis</name>
    <name type="common">Threadworm</name>
    <dbReference type="NCBI Taxonomy" id="6248"/>
    <lineage>
        <taxon>Eukaryota</taxon>
        <taxon>Metazoa</taxon>
        <taxon>Ecdysozoa</taxon>
        <taxon>Nematoda</taxon>
        <taxon>Chromadorea</taxon>
        <taxon>Rhabditida</taxon>
        <taxon>Tylenchina</taxon>
        <taxon>Panagrolaimomorpha</taxon>
        <taxon>Strongyloidoidea</taxon>
        <taxon>Strongyloididae</taxon>
        <taxon>Strongyloides</taxon>
    </lineage>
</organism>
<proteinExistence type="inferred from homology"/>
<dbReference type="WBParaSite" id="TCONS_00009694.p1">
    <property type="protein sequence ID" value="TCONS_00009694.p1"/>
    <property type="gene ID" value="XLOC_007466"/>
</dbReference>
<comment type="similarity">
    <text evidence="1">Belongs to the archease family.</text>
</comment>
<keyword evidence="2" id="KW-0819">tRNA processing</keyword>
<keyword evidence="6" id="KW-1185">Reference proteome</keyword>
<reference evidence="7" key="1">
    <citation type="submission" date="2015-08" db="UniProtKB">
        <authorList>
            <consortium name="WormBaseParasite"/>
        </authorList>
    </citation>
    <scope>IDENTIFICATION</scope>
</reference>
<evidence type="ECO:0000313" key="7">
    <source>
        <dbReference type="WBParaSite" id="SSTP_0000788500.1"/>
    </source>
</evidence>
<name>A0A0K0EEH4_STRER</name>
<protein>
    <submittedName>
        <fullName evidence="7 8">Archease domain-containing protein</fullName>
    </submittedName>
</protein>
<evidence type="ECO:0000256" key="3">
    <source>
        <dbReference type="ARBA" id="ARBA00022723"/>
    </source>
</evidence>
<dbReference type="InterPro" id="IPR023572">
    <property type="entry name" value="Archease_dom"/>
</dbReference>
<sequence>MGSNKSDCESDTDEPCVAEVKYEYLDHTADIQLHGWGSTISEAFEQTIMAMFAYMSGDISEIENCYTFDVTATGHDMKTLLFNLLNNFLYNFTTEPYFIPKVVKVIELDKDEFKIVVRGYGESFDTSCHSKGAEVKAITFSNMQIHESSEKADIYVIIDI</sequence>
<dbReference type="PANTHER" id="PTHR12682">
    <property type="entry name" value="ARCHEASE"/>
    <property type="match status" value="1"/>
</dbReference>
<accession>A0A0K0EEH4</accession>
<evidence type="ECO:0000313" key="8">
    <source>
        <dbReference type="WBParaSite" id="TCONS_00009694.p1"/>
    </source>
</evidence>
<dbReference type="PANTHER" id="PTHR12682:SF11">
    <property type="entry name" value="PROTEIN ARCHEASE"/>
    <property type="match status" value="1"/>
</dbReference>
<dbReference type="WBParaSite" id="SSTP_0000788500.1">
    <property type="protein sequence ID" value="SSTP_0000788500.1"/>
    <property type="gene ID" value="SSTP_0000788500"/>
</dbReference>
<dbReference type="Proteomes" id="UP000035681">
    <property type="component" value="Unplaced"/>
</dbReference>
<dbReference type="AlphaFoldDB" id="A0A0K0EEH4"/>
<dbReference type="Pfam" id="PF01951">
    <property type="entry name" value="Archease"/>
    <property type="match status" value="1"/>
</dbReference>
<keyword evidence="4" id="KW-0106">Calcium</keyword>
<dbReference type="GO" id="GO:0006388">
    <property type="term" value="P:tRNA splicing, via endonucleolytic cleavage and ligation"/>
    <property type="evidence" value="ECO:0007669"/>
    <property type="project" value="TreeGrafter"/>
</dbReference>